<dbReference type="Pfam" id="PF12822">
    <property type="entry name" value="ECF_trnsprt"/>
    <property type="match status" value="1"/>
</dbReference>
<keyword evidence="1" id="KW-0472">Membrane</keyword>
<name>A0A1I2QA00_9FIRM</name>
<organism evidence="2 3">
    <name type="scientific">Desulfotruncus arcticus DSM 17038</name>
    <dbReference type="NCBI Taxonomy" id="1121424"/>
    <lineage>
        <taxon>Bacteria</taxon>
        <taxon>Bacillati</taxon>
        <taxon>Bacillota</taxon>
        <taxon>Clostridia</taxon>
        <taxon>Eubacteriales</taxon>
        <taxon>Desulfallaceae</taxon>
        <taxon>Desulfotruncus</taxon>
    </lineage>
</organism>
<sequence>MKWGKIIFIIYVISFLILIALQVQAHPDWNLNWSLIALGLALLSIFGFLGYWENKRHSTKEIALLATLSAIAALGRVPFAVIPNVQPTTFLVIISGYVFGPGAGFAVGALAALTSSFFLGLGPWTPWQMVAWGLAGLTAGLWRHFGKNLSRLLLLIFAVLWGYFYGLIMNTWHWLTFIYPLTWQTFTATYAAAIWFDTLHGVGNGVFMWFMGRELIRVMERFKNRLQVEYLKVDELKEESI</sequence>
<dbReference type="GO" id="GO:0022857">
    <property type="term" value="F:transmembrane transporter activity"/>
    <property type="evidence" value="ECO:0007669"/>
    <property type="project" value="InterPro"/>
</dbReference>
<dbReference type="InterPro" id="IPR024529">
    <property type="entry name" value="ECF_trnsprt_substrate-spec"/>
</dbReference>
<keyword evidence="1" id="KW-1133">Transmembrane helix</keyword>
<feature type="transmembrane region" description="Helical" evidence="1">
    <location>
        <begin position="94"/>
        <end position="119"/>
    </location>
</feature>
<feature type="transmembrane region" description="Helical" evidence="1">
    <location>
        <begin position="31"/>
        <end position="51"/>
    </location>
</feature>
<keyword evidence="3" id="KW-1185">Reference proteome</keyword>
<dbReference type="EMBL" id="FOOX01000003">
    <property type="protein sequence ID" value="SFG24483.1"/>
    <property type="molecule type" value="Genomic_DNA"/>
</dbReference>
<feature type="transmembrane region" description="Helical" evidence="1">
    <location>
        <begin position="63"/>
        <end position="82"/>
    </location>
</feature>
<dbReference type="OrthoDB" id="5198189at2"/>
<gene>
    <name evidence="2" type="ORF">SAMN05660649_01117</name>
</gene>
<evidence type="ECO:0000313" key="3">
    <source>
        <dbReference type="Proteomes" id="UP000199337"/>
    </source>
</evidence>
<dbReference type="RefSeq" id="WP_092469526.1">
    <property type="nucleotide sequence ID" value="NZ_FOOX01000003.1"/>
</dbReference>
<protein>
    <submittedName>
        <fullName evidence="2">Energy-coupling factor transport system substrate-specific component</fullName>
    </submittedName>
</protein>
<feature type="transmembrane region" description="Helical" evidence="1">
    <location>
        <begin position="152"/>
        <end position="175"/>
    </location>
</feature>
<dbReference type="Gene3D" id="1.10.1760.20">
    <property type="match status" value="1"/>
</dbReference>
<evidence type="ECO:0000256" key="1">
    <source>
        <dbReference type="SAM" id="Phobius"/>
    </source>
</evidence>
<dbReference type="Proteomes" id="UP000199337">
    <property type="component" value="Unassembled WGS sequence"/>
</dbReference>
<accession>A0A1I2QA00</accession>
<dbReference type="AlphaFoldDB" id="A0A1I2QA00"/>
<feature type="transmembrane region" description="Helical" evidence="1">
    <location>
        <begin position="187"/>
        <end position="211"/>
    </location>
</feature>
<keyword evidence="1" id="KW-0812">Transmembrane</keyword>
<evidence type="ECO:0000313" key="2">
    <source>
        <dbReference type="EMBL" id="SFG24483.1"/>
    </source>
</evidence>
<feature type="transmembrane region" description="Helical" evidence="1">
    <location>
        <begin position="7"/>
        <end position="25"/>
    </location>
</feature>
<proteinExistence type="predicted"/>
<dbReference type="STRING" id="341036.SAMN05660649_01117"/>
<reference evidence="3" key="1">
    <citation type="submission" date="2016-10" db="EMBL/GenBank/DDBJ databases">
        <authorList>
            <person name="Varghese N."/>
            <person name="Submissions S."/>
        </authorList>
    </citation>
    <scope>NUCLEOTIDE SEQUENCE [LARGE SCALE GENOMIC DNA]</scope>
    <source>
        <strain evidence="3">DSM 17038</strain>
    </source>
</reference>